<dbReference type="EMBL" id="JXTC01000004">
    <property type="protein sequence ID" value="POO02402.1"/>
    <property type="molecule type" value="Genomic_DNA"/>
</dbReference>
<dbReference type="InterPro" id="IPR036873">
    <property type="entry name" value="Rhodanese-like_dom_sf"/>
</dbReference>
<dbReference type="GO" id="GO:0004792">
    <property type="term" value="F:thiosulfate-cyanide sulfurtransferase activity"/>
    <property type="evidence" value="ECO:0007669"/>
    <property type="project" value="TreeGrafter"/>
</dbReference>
<protein>
    <submittedName>
        <fullName evidence="4">Rhodanese-like domain containing protein</fullName>
    </submittedName>
</protein>
<evidence type="ECO:0000313" key="4">
    <source>
        <dbReference type="EMBL" id="POO02402.1"/>
    </source>
</evidence>
<keyword evidence="5" id="KW-1185">Reference proteome</keyword>
<dbReference type="InParanoid" id="A0A2P5FX78"/>
<dbReference type="InterPro" id="IPR001763">
    <property type="entry name" value="Rhodanese-like_dom"/>
</dbReference>
<dbReference type="PROSITE" id="PS50206">
    <property type="entry name" value="RHODANESE_3"/>
    <property type="match status" value="1"/>
</dbReference>
<dbReference type="OrthoDB" id="270167at2759"/>
<evidence type="ECO:0000259" key="3">
    <source>
        <dbReference type="PROSITE" id="PS50206"/>
    </source>
</evidence>
<evidence type="ECO:0000256" key="2">
    <source>
        <dbReference type="ARBA" id="ARBA00022737"/>
    </source>
</evidence>
<organism evidence="4 5">
    <name type="scientific">Trema orientale</name>
    <name type="common">Charcoal tree</name>
    <name type="synonym">Celtis orientalis</name>
    <dbReference type="NCBI Taxonomy" id="63057"/>
    <lineage>
        <taxon>Eukaryota</taxon>
        <taxon>Viridiplantae</taxon>
        <taxon>Streptophyta</taxon>
        <taxon>Embryophyta</taxon>
        <taxon>Tracheophyta</taxon>
        <taxon>Spermatophyta</taxon>
        <taxon>Magnoliopsida</taxon>
        <taxon>eudicotyledons</taxon>
        <taxon>Gunneridae</taxon>
        <taxon>Pentapetalae</taxon>
        <taxon>rosids</taxon>
        <taxon>fabids</taxon>
        <taxon>Rosales</taxon>
        <taxon>Cannabaceae</taxon>
        <taxon>Trema</taxon>
    </lineage>
</organism>
<name>A0A2P5FX78_TREOI</name>
<accession>A0A2P5FX78</accession>
<proteinExistence type="predicted"/>
<comment type="caution">
    <text evidence="4">The sequence shown here is derived from an EMBL/GenBank/DDBJ whole genome shotgun (WGS) entry which is preliminary data.</text>
</comment>
<dbReference type="GO" id="GO:0005739">
    <property type="term" value="C:mitochondrion"/>
    <property type="evidence" value="ECO:0007669"/>
    <property type="project" value="TreeGrafter"/>
</dbReference>
<dbReference type="Gene3D" id="3.40.250.10">
    <property type="entry name" value="Rhodanese-like domain"/>
    <property type="match status" value="1"/>
</dbReference>
<dbReference type="STRING" id="63057.A0A2P5FX78"/>
<dbReference type="PANTHER" id="PTHR11364">
    <property type="entry name" value="THIOSULFATE SULFERTANSFERASE"/>
    <property type="match status" value="1"/>
</dbReference>
<dbReference type="PANTHER" id="PTHR11364:SF27">
    <property type="entry name" value="SULFURTRANSFERASE"/>
    <property type="match status" value="1"/>
</dbReference>
<keyword evidence="1" id="KW-0808">Transferase</keyword>
<dbReference type="InterPro" id="IPR045078">
    <property type="entry name" value="TST/MPST-like"/>
</dbReference>
<evidence type="ECO:0000256" key="1">
    <source>
        <dbReference type="ARBA" id="ARBA00022679"/>
    </source>
</evidence>
<keyword evidence="2" id="KW-0677">Repeat</keyword>
<dbReference type="SUPFAM" id="SSF52821">
    <property type="entry name" value="Rhodanese/Cell cycle control phosphatase"/>
    <property type="match status" value="1"/>
</dbReference>
<dbReference type="Proteomes" id="UP000237000">
    <property type="component" value="Unassembled WGS sequence"/>
</dbReference>
<dbReference type="Pfam" id="PF00581">
    <property type="entry name" value="Rhodanese"/>
    <property type="match status" value="1"/>
</dbReference>
<evidence type="ECO:0000313" key="5">
    <source>
        <dbReference type="Proteomes" id="UP000237000"/>
    </source>
</evidence>
<dbReference type="AlphaFoldDB" id="A0A2P5FX78"/>
<gene>
    <name evidence="4" type="ORF">TorRG33x02_013860</name>
</gene>
<feature type="domain" description="Rhodanese" evidence="3">
    <location>
        <begin position="3"/>
        <end position="56"/>
    </location>
</feature>
<sequence>MLPSEEAFGATVSALGIENKDDLVVYDGKGIFSAARVWWMFRVFGHDRVWVLDGGLP</sequence>
<reference evidence="5" key="1">
    <citation type="submission" date="2016-06" db="EMBL/GenBank/DDBJ databases">
        <title>Parallel loss of symbiosis genes in relatives of nitrogen-fixing non-legume Parasponia.</title>
        <authorList>
            <person name="Van Velzen R."/>
            <person name="Holmer R."/>
            <person name="Bu F."/>
            <person name="Rutten L."/>
            <person name="Van Zeijl A."/>
            <person name="Liu W."/>
            <person name="Santuari L."/>
            <person name="Cao Q."/>
            <person name="Sharma T."/>
            <person name="Shen D."/>
            <person name="Roswanjaya Y."/>
            <person name="Wardhani T."/>
            <person name="Kalhor M.S."/>
            <person name="Jansen J."/>
            <person name="Van den Hoogen J."/>
            <person name="Gungor B."/>
            <person name="Hartog M."/>
            <person name="Hontelez J."/>
            <person name="Verver J."/>
            <person name="Yang W.-C."/>
            <person name="Schijlen E."/>
            <person name="Repin R."/>
            <person name="Schilthuizen M."/>
            <person name="Schranz E."/>
            <person name="Heidstra R."/>
            <person name="Miyata K."/>
            <person name="Fedorova E."/>
            <person name="Kohlen W."/>
            <person name="Bisseling T."/>
            <person name="Smit S."/>
            <person name="Geurts R."/>
        </authorList>
    </citation>
    <scope>NUCLEOTIDE SEQUENCE [LARGE SCALE GENOMIC DNA]</scope>
    <source>
        <strain evidence="5">cv. RG33-2</strain>
    </source>
</reference>